<dbReference type="CDD" id="cd02440">
    <property type="entry name" value="AdoMet_MTases"/>
    <property type="match status" value="1"/>
</dbReference>
<dbReference type="GeneID" id="95391746"/>
<dbReference type="SUPFAM" id="SSF46785">
    <property type="entry name" value="Winged helix' DNA-binding domain"/>
    <property type="match status" value="1"/>
</dbReference>
<protein>
    <submittedName>
        <fullName evidence="3">2-polyprenyl-3-methyl-5-hydroxy-6-metoxy-1, 4-benzoquinol methylase</fullName>
    </submittedName>
</protein>
<keyword evidence="3" id="KW-0808">Transferase</keyword>
<dbReference type="RefSeq" id="WP_183653012.1">
    <property type="nucleotide sequence ID" value="NZ_BAAAXX010000021.1"/>
</dbReference>
<dbReference type="AlphaFoldDB" id="A0A7W5VDN4"/>
<proteinExistence type="predicted"/>
<feature type="domain" description="Methyltransferase" evidence="1">
    <location>
        <begin position="188"/>
        <end position="299"/>
    </location>
</feature>
<dbReference type="Pfam" id="PF21320">
    <property type="entry name" value="WHD_Rv2258c"/>
    <property type="match status" value="1"/>
</dbReference>
<organism evidence="3 4">
    <name type="scientific">Nonomuraea dietziae</name>
    <dbReference type="NCBI Taxonomy" id="65515"/>
    <lineage>
        <taxon>Bacteria</taxon>
        <taxon>Bacillati</taxon>
        <taxon>Actinomycetota</taxon>
        <taxon>Actinomycetes</taxon>
        <taxon>Streptosporangiales</taxon>
        <taxon>Streptosporangiaceae</taxon>
        <taxon>Nonomuraea</taxon>
    </lineage>
</organism>
<reference evidence="3 4" key="1">
    <citation type="submission" date="2020-08" db="EMBL/GenBank/DDBJ databases">
        <title>Sequencing the genomes of 1000 actinobacteria strains.</title>
        <authorList>
            <person name="Klenk H.-P."/>
        </authorList>
    </citation>
    <scope>NUCLEOTIDE SEQUENCE [LARGE SCALE GENOMIC DNA]</scope>
    <source>
        <strain evidence="3 4">DSM 44320</strain>
    </source>
</reference>
<dbReference type="InterPro" id="IPR036390">
    <property type="entry name" value="WH_DNA-bd_sf"/>
</dbReference>
<keyword evidence="4" id="KW-1185">Reference proteome</keyword>
<dbReference type="GO" id="GO:0032259">
    <property type="term" value="P:methylation"/>
    <property type="evidence" value="ECO:0007669"/>
    <property type="project" value="UniProtKB-KW"/>
</dbReference>
<dbReference type="Gene3D" id="1.10.10.10">
    <property type="entry name" value="Winged helix-like DNA-binding domain superfamily/Winged helix DNA-binding domain"/>
    <property type="match status" value="1"/>
</dbReference>
<comment type="caution">
    <text evidence="3">The sequence shown here is derived from an EMBL/GenBank/DDBJ whole genome shotgun (WGS) entry which is preliminary data.</text>
</comment>
<evidence type="ECO:0000259" key="1">
    <source>
        <dbReference type="Pfam" id="PF13847"/>
    </source>
</evidence>
<dbReference type="InterPro" id="IPR029063">
    <property type="entry name" value="SAM-dependent_MTases_sf"/>
</dbReference>
<dbReference type="InterPro" id="IPR048711">
    <property type="entry name" value="WHD_Rv2258c"/>
</dbReference>
<evidence type="ECO:0000313" key="3">
    <source>
        <dbReference type="EMBL" id="MBB3729565.1"/>
    </source>
</evidence>
<dbReference type="Gene3D" id="3.40.50.150">
    <property type="entry name" value="Vaccinia Virus protein VP39"/>
    <property type="match status" value="1"/>
</dbReference>
<sequence>MNALETATNADAERTDRLVERLFENTLGALELFSVYLGGELGLYRALQEHGPLTAAQLSEKAGIAPRYATEWLEQQAVAGLVETDPDVPGEERRYRLDPAHARVLTDADDPAHAAPFAHMLAGIGGVISQVAQAYRTGAGVPYEEYGRAFRHGQGHINRPAFTHELAGTWIAAMPDVLTRLEAAPHPRVADVGCGQGWSAIAVARAFPNAVVDGLDADASSIADARAHAEQAGLGDRVRLMHADATSLRDTGPYDLVLLMEVLHDLSRPVETLGAIRDALAEDGVVLVADERVADRFTAPGDEVERMMYGWSVTHCLPTQLVEKPSAAVGTVLRTDTVNGYASEAGFGRCTVLPVENDFFRLYRLDR</sequence>
<name>A0A7W5VDN4_9ACTN</name>
<dbReference type="PANTHER" id="PTHR45128">
    <property type="entry name" value="METHYLTRANSFERASE TYPE 11"/>
    <property type="match status" value="1"/>
</dbReference>
<dbReference type="GO" id="GO:0008168">
    <property type="term" value="F:methyltransferase activity"/>
    <property type="evidence" value="ECO:0007669"/>
    <property type="project" value="UniProtKB-KW"/>
</dbReference>
<keyword evidence="3" id="KW-0489">Methyltransferase</keyword>
<evidence type="ECO:0000259" key="2">
    <source>
        <dbReference type="Pfam" id="PF21320"/>
    </source>
</evidence>
<evidence type="ECO:0000313" key="4">
    <source>
        <dbReference type="Proteomes" id="UP000579945"/>
    </source>
</evidence>
<feature type="domain" description="S-adenosylmethionine-dependent methyltransferase Rv2258c-like winged HTH" evidence="2">
    <location>
        <begin position="36"/>
        <end position="106"/>
    </location>
</feature>
<accession>A0A7W5VDN4</accession>
<dbReference type="SUPFAM" id="SSF53335">
    <property type="entry name" value="S-adenosyl-L-methionine-dependent methyltransferases"/>
    <property type="match status" value="1"/>
</dbReference>
<dbReference type="Proteomes" id="UP000579945">
    <property type="component" value="Unassembled WGS sequence"/>
</dbReference>
<dbReference type="InterPro" id="IPR036388">
    <property type="entry name" value="WH-like_DNA-bd_sf"/>
</dbReference>
<dbReference type="PANTHER" id="PTHR45128:SF2">
    <property type="entry name" value="METHYLTRANSFERASE DOMAIN-CONTAINING PROTEIN"/>
    <property type="match status" value="1"/>
</dbReference>
<gene>
    <name evidence="3" type="ORF">FHR33_005425</name>
</gene>
<dbReference type="InterPro" id="IPR053173">
    <property type="entry name" value="SAM-binding_MTase"/>
</dbReference>
<dbReference type="InterPro" id="IPR025714">
    <property type="entry name" value="Methyltranfer_dom"/>
</dbReference>
<dbReference type="Pfam" id="PF13847">
    <property type="entry name" value="Methyltransf_31"/>
    <property type="match status" value="1"/>
</dbReference>
<dbReference type="EMBL" id="JACIBV010000001">
    <property type="protein sequence ID" value="MBB3729565.1"/>
    <property type="molecule type" value="Genomic_DNA"/>
</dbReference>